<dbReference type="AlphaFoldDB" id="A0A6N8IWZ7"/>
<organism evidence="2 3">
    <name type="scientific">Ramlibacter pinisoli</name>
    <dbReference type="NCBI Taxonomy" id="2682844"/>
    <lineage>
        <taxon>Bacteria</taxon>
        <taxon>Pseudomonadati</taxon>
        <taxon>Pseudomonadota</taxon>
        <taxon>Betaproteobacteria</taxon>
        <taxon>Burkholderiales</taxon>
        <taxon>Comamonadaceae</taxon>
        <taxon>Ramlibacter</taxon>
    </lineage>
</organism>
<comment type="caution">
    <text evidence="2">The sequence shown here is derived from an EMBL/GenBank/DDBJ whole genome shotgun (WGS) entry which is preliminary data.</text>
</comment>
<reference evidence="2 3" key="1">
    <citation type="submission" date="2019-12" db="EMBL/GenBank/DDBJ databases">
        <authorList>
            <person name="Huq M.A."/>
        </authorList>
    </citation>
    <scope>NUCLEOTIDE SEQUENCE [LARGE SCALE GENOMIC DNA]</scope>
    <source>
        <strain evidence="2 3">MAH-25</strain>
    </source>
</reference>
<evidence type="ECO:0000313" key="3">
    <source>
        <dbReference type="Proteomes" id="UP000469385"/>
    </source>
</evidence>
<accession>A0A6N8IWZ7</accession>
<feature type="region of interest" description="Disordered" evidence="1">
    <location>
        <begin position="80"/>
        <end position="105"/>
    </location>
</feature>
<name>A0A6N8IWZ7_9BURK</name>
<dbReference type="EMBL" id="WSEL01000009">
    <property type="protein sequence ID" value="MVQ31085.1"/>
    <property type="molecule type" value="Genomic_DNA"/>
</dbReference>
<dbReference type="RefSeq" id="WP_157399176.1">
    <property type="nucleotide sequence ID" value="NZ_WSEL01000009.1"/>
</dbReference>
<gene>
    <name evidence="2" type="ORF">GON04_16615</name>
</gene>
<keyword evidence="3" id="KW-1185">Reference proteome</keyword>
<sequence>MTIDPPTFRAWHAAHERATHAEQAVFQAAIAYTSSAGPEPSPEDFQRASALRAEANSLFRATMAGISRQAEALRWVNVPTCQGAPDGRRLPRAPAAGATAPRQRS</sequence>
<evidence type="ECO:0000313" key="2">
    <source>
        <dbReference type="EMBL" id="MVQ31085.1"/>
    </source>
</evidence>
<proteinExistence type="predicted"/>
<feature type="compositionally biased region" description="Low complexity" evidence="1">
    <location>
        <begin position="92"/>
        <end position="105"/>
    </location>
</feature>
<dbReference type="Proteomes" id="UP000469385">
    <property type="component" value="Unassembled WGS sequence"/>
</dbReference>
<evidence type="ECO:0000256" key="1">
    <source>
        <dbReference type="SAM" id="MobiDB-lite"/>
    </source>
</evidence>
<protein>
    <submittedName>
        <fullName evidence="2">Uncharacterized protein</fullName>
    </submittedName>
</protein>